<evidence type="ECO:0000313" key="9">
    <source>
        <dbReference type="EMBL" id="MDL4840151.1"/>
    </source>
</evidence>
<dbReference type="RefSeq" id="WP_285931150.1">
    <property type="nucleotide sequence ID" value="NZ_JASTZU010000022.1"/>
</dbReference>
<dbReference type="SUPFAM" id="SSF144091">
    <property type="entry name" value="Rhomboid-like"/>
    <property type="match status" value="1"/>
</dbReference>
<keyword evidence="4 9" id="KW-0378">Hydrolase</keyword>
<keyword evidence="10" id="KW-1185">Reference proteome</keyword>
<evidence type="ECO:0000256" key="2">
    <source>
        <dbReference type="ARBA" id="ARBA00009045"/>
    </source>
</evidence>
<evidence type="ECO:0000259" key="8">
    <source>
        <dbReference type="Pfam" id="PF01694"/>
    </source>
</evidence>
<evidence type="ECO:0000256" key="1">
    <source>
        <dbReference type="ARBA" id="ARBA00004141"/>
    </source>
</evidence>
<feature type="transmembrane region" description="Helical" evidence="7">
    <location>
        <begin position="12"/>
        <end position="34"/>
    </location>
</feature>
<keyword evidence="3 7" id="KW-0812">Transmembrane</keyword>
<sequence length="252" mass="28892">MFIRTESFKDFIRFYPIVSTIVAIQLVIWLLIALGSPLGNFILQWGIGVNLLVEQGEYWRHITPIFLHSGTTHVLFNSFSLVLFGPALEQMLGKFKFILVYLATGIIANIFTYYLESSPYYTHLGASGAIYGLFGVYLYMVFLRKDLIDRANAQIVTTILVIGLVMTFVQSNINISAHLFGVISGLAFGPIILHNVEPFSIYRNRKRTKDESIPFDPNRWNKKRYRYKKYIGPIIWTIIALLVLFGLLSNFF</sequence>
<dbReference type="EMBL" id="JASTZU010000022">
    <property type="protein sequence ID" value="MDL4840151.1"/>
    <property type="molecule type" value="Genomic_DNA"/>
</dbReference>
<dbReference type="InterPro" id="IPR022764">
    <property type="entry name" value="Peptidase_S54_rhomboid_dom"/>
</dbReference>
<evidence type="ECO:0000256" key="7">
    <source>
        <dbReference type="SAM" id="Phobius"/>
    </source>
</evidence>
<dbReference type="Gene3D" id="1.20.1540.10">
    <property type="entry name" value="Rhomboid-like"/>
    <property type="match status" value="1"/>
</dbReference>
<feature type="transmembrane region" description="Helical" evidence="7">
    <location>
        <begin position="151"/>
        <end position="169"/>
    </location>
</feature>
<dbReference type="PANTHER" id="PTHR43731">
    <property type="entry name" value="RHOMBOID PROTEASE"/>
    <property type="match status" value="1"/>
</dbReference>
<protein>
    <submittedName>
        <fullName evidence="9">Rhomboid family intramembrane serine protease</fullName>
        <ecNumber evidence="9">3.4.21.-</ecNumber>
    </submittedName>
</protein>
<dbReference type="Pfam" id="PF01694">
    <property type="entry name" value="Rhomboid"/>
    <property type="match status" value="1"/>
</dbReference>
<proteinExistence type="inferred from homology"/>
<evidence type="ECO:0000313" key="10">
    <source>
        <dbReference type="Proteomes" id="UP001235343"/>
    </source>
</evidence>
<dbReference type="GO" id="GO:0006508">
    <property type="term" value="P:proteolysis"/>
    <property type="evidence" value="ECO:0007669"/>
    <property type="project" value="UniProtKB-KW"/>
</dbReference>
<feature type="transmembrane region" description="Helical" evidence="7">
    <location>
        <begin position="230"/>
        <end position="248"/>
    </location>
</feature>
<dbReference type="PANTHER" id="PTHR43731:SF14">
    <property type="entry name" value="PRESENILIN-ASSOCIATED RHOMBOID-LIKE PROTEIN, MITOCHONDRIAL"/>
    <property type="match status" value="1"/>
</dbReference>
<keyword evidence="5 7" id="KW-1133">Transmembrane helix</keyword>
<evidence type="ECO:0000256" key="4">
    <source>
        <dbReference type="ARBA" id="ARBA00022801"/>
    </source>
</evidence>
<organism evidence="9 10">
    <name type="scientific">Aquibacillus rhizosphaerae</name>
    <dbReference type="NCBI Taxonomy" id="3051431"/>
    <lineage>
        <taxon>Bacteria</taxon>
        <taxon>Bacillati</taxon>
        <taxon>Bacillota</taxon>
        <taxon>Bacilli</taxon>
        <taxon>Bacillales</taxon>
        <taxon>Bacillaceae</taxon>
        <taxon>Aquibacillus</taxon>
    </lineage>
</organism>
<dbReference type="InterPro" id="IPR035952">
    <property type="entry name" value="Rhomboid-like_sf"/>
</dbReference>
<comment type="subcellular location">
    <subcellularLocation>
        <location evidence="1">Membrane</location>
        <topology evidence="1">Multi-pass membrane protein</topology>
    </subcellularLocation>
</comment>
<feature type="transmembrane region" description="Helical" evidence="7">
    <location>
        <begin position="120"/>
        <end position="139"/>
    </location>
</feature>
<feature type="transmembrane region" description="Helical" evidence="7">
    <location>
        <begin position="175"/>
        <end position="196"/>
    </location>
</feature>
<keyword evidence="6 7" id="KW-0472">Membrane</keyword>
<evidence type="ECO:0000256" key="5">
    <source>
        <dbReference type="ARBA" id="ARBA00022989"/>
    </source>
</evidence>
<evidence type="ECO:0000256" key="3">
    <source>
        <dbReference type="ARBA" id="ARBA00022692"/>
    </source>
</evidence>
<reference evidence="9 10" key="1">
    <citation type="submission" date="2023-06" db="EMBL/GenBank/DDBJ databases">
        <title>Aquibacillus rhizosphaerae LR5S19.</title>
        <authorList>
            <person name="Sun J.-Q."/>
        </authorList>
    </citation>
    <scope>NUCLEOTIDE SEQUENCE [LARGE SCALE GENOMIC DNA]</scope>
    <source>
        <strain evidence="9 10">LR5S19</strain>
    </source>
</reference>
<dbReference type="GO" id="GO:0008233">
    <property type="term" value="F:peptidase activity"/>
    <property type="evidence" value="ECO:0007669"/>
    <property type="project" value="UniProtKB-KW"/>
</dbReference>
<dbReference type="EC" id="3.4.21.-" evidence="9"/>
<evidence type="ECO:0000256" key="6">
    <source>
        <dbReference type="ARBA" id="ARBA00023136"/>
    </source>
</evidence>
<keyword evidence="9" id="KW-0645">Protease</keyword>
<dbReference type="Proteomes" id="UP001235343">
    <property type="component" value="Unassembled WGS sequence"/>
</dbReference>
<comment type="similarity">
    <text evidence="2">Belongs to the peptidase S54 family.</text>
</comment>
<accession>A0ABT7L2Q2</accession>
<feature type="transmembrane region" description="Helical" evidence="7">
    <location>
        <begin position="65"/>
        <end position="85"/>
    </location>
</feature>
<feature type="domain" description="Peptidase S54 rhomboid" evidence="8">
    <location>
        <begin position="56"/>
        <end position="193"/>
    </location>
</feature>
<gene>
    <name evidence="9" type="ORF">QQS35_06725</name>
</gene>
<feature type="transmembrane region" description="Helical" evidence="7">
    <location>
        <begin position="97"/>
        <end position="114"/>
    </location>
</feature>
<dbReference type="InterPro" id="IPR050925">
    <property type="entry name" value="Rhomboid_protease_S54"/>
</dbReference>
<comment type="caution">
    <text evidence="9">The sequence shown here is derived from an EMBL/GenBank/DDBJ whole genome shotgun (WGS) entry which is preliminary data.</text>
</comment>
<name>A0ABT7L2Q2_9BACI</name>